<dbReference type="GO" id="GO:0044718">
    <property type="term" value="P:siderophore transmembrane transport"/>
    <property type="evidence" value="ECO:0007669"/>
    <property type="project" value="TreeGrafter"/>
</dbReference>
<evidence type="ECO:0000256" key="2">
    <source>
        <dbReference type="SAM" id="SignalP"/>
    </source>
</evidence>
<evidence type="ECO:0000313" key="4">
    <source>
        <dbReference type="EMBL" id="GGF03652.1"/>
    </source>
</evidence>
<dbReference type="OrthoDB" id="1098137at2"/>
<accession>A0A1M6TMF5</accession>
<evidence type="ECO:0000313" key="7">
    <source>
        <dbReference type="Proteomes" id="UP000650994"/>
    </source>
</evidence>
<reference evidence="5" key="3">
    <citation type="submission" date="2016-11" db="EMBL/GenBank/DDBJ databases">
        <authorList>
            <person name="Jaros S."/>
            <person name="Januszkiewicz K."/>
            <person name="Wedrychowicz H."/>
        </authorList>
    </citation>
    <scope>NUCLEOTIDE SEQUENCE [LARGE SCALE GENOMIC DNA]</scope>
    <source>
        <strain evidence="5">DSM 27989</strain>
    </source>
</reference>
<feature type="domain" description="Outer membrane protein beta-barrel" evidence="3">
    <location>
        <begin position="293"/>
        <end position="599"/>
    </location>
</feature>
<dbReference type="PANTHER" id="PTHR30069:SF29">
    <property type="entry name" value="HEMOGLOBIN AND HEMOGLOBIN-HAPTOGLOBIN-BINDING PROTEIN 1-RELATED"/>
    <property type="match status" value="1"/>
</dbReference>
<dbReference type="EMBL" id="BMFL01000014">
    <property type="protein sequence ID" value="GGF03652.1"/>
    <property type="molecule type" value="Genomic_DNA"/>
</dbReference>
<dbReference type="InterPro" id="IPR039426">
    <property type="entry name" value="TonB-dep_rcpt-like"/>
</dbReference>
<name>A0A1M6TMF5_9FLAO</name>
<dbReference type="EMBL" id="FRBH01000002">
    <property type="protein sequence ID" value="SHK58124.1"/>
    <property type="molecule type" value="Genomic_DNA"/>
</dbReference>
<evidence type="ECO:0000256" key="1">
    <source>
        <dbReference type="ARBA" id="ARBA00022729"/>
    </source>
</evidence>
<dbReference type="SUPFAM" id="SSF56935">
    <property type="entry name" value="Porins"/>
    <property type="match status" value="1"/>
</dbReference>
<dbReference type="AlphaFoldDB" id="A0A1M6TMF5"/>
<proteinExistence type="predicted"/>
<feature type="chain" id="PRO_5012025542" evidence="2">
    <location>
        <begin position="19"/>
        <end position="697"/>
    </location>
</feature>
<dbReference type="GO" id="GO:0015344">
    <property type="term" value="F:siderophore uptake transmembrane transporter activity"/>
    <property type="evidence" value="ECO:0007669"/>
    <property type="project" value="TreeGrafter"/>
</dbReference>
<dbReference type="InterPro" id="IPR041700">
    <property type="entry name" value="OMP_b-brl_3"/>
</dbReference>
<reference evidence="6" key="2">
    <citation type="submission" date="2016-11" db="EMBL/GenBank/DDBJ databases">
        <authorList>
            <person name="Varghese N."/>
            <person name="Submissions S."/>
        </authorList>
    </citation>
    <scope>NUCLEOTIDE SEQUENCE [LARGE SCALE GENOMIC DNA]</scope>
    <source>
        <strain evidence="6">DSM 27989</strain>
    </source>
</reference>
<evidence type="ECO:0000259" key="3">
    <source>
        <dbReference type="Pfam" id="PF14905"/>
    </source>
</evidence>
<keyword evidence="7" id="KW-1185">Reference proteome</keyword>
<protein>
    <submittedName>
        <fullName evidence="5">Outer membrane protein beta-barrel family protein</fullName>
    </submittedName>
</protein>
<gene>
    <name evidence="4" type="ORF">GCM10010984_21290</name>
    <name evidence="5" type="ORF">SAMN05443634_10212</name>
</gene>
<sequence length="697" mass="79928">MKRIFIVAFSLFNFYTFAQVTEENDSTTYDVVEIKEVLIEAQRKKMYADKAVYTFDKDALEKARFARDLLNTLPELQVDPVSNKITSTKGGTTLFLLNNIEATDLQIRSVKPQDVIRVEYFDIPPTRWANRADQVINIITRNPENGYVFGNDIATAVSAGFVNNSTYANFTRGKNNFGLEYNLNFRDYKNRTSSNVYDYNLNGVHYRNDDRRKEYFGYTDQSIALRYTNTNPEKYAFQAKFDLSINTAFAYANGETIFSRDDVNANHSIYKHSNNNYVKPTLDLYYSKKIGKKDEVSVNVVGSFFTTKSFDNIREWITSSGEEQYNYLTNLKADQKGIVGEVAHTHDFEKGKLNSGYRASYNSIENNLTNLNGVSDNTVKYLEQYMYSEFSGKTKKLMYRLGLGLTNINNKNEEAETNTWTLTPKLVLGYELSKNQSLRLSSSYKPTSPSNSALSANVVQIVQNIVQTGNPYLTIQKSFSNNLIYSFNSKYFDLNLNTFYVRTNNPYNQLYLEDKDGDDIRGYKLTYENAQNSQHYGVQLTGSVKPFGNDLLTLKVNVSPATQRFKTSDGRILKNDYIGNYFVISSSYKDVTLNYQFNIPYYTLGGALLYTQENMNHAFANYKLNNWTFMAGVYWIGMPSTYKQKTLDKQFVDYSRVGKIWDNKSMFAFGISFDFATGKRTNINRKLENDTAGAATF</sequence>
<reference evidence="4" key="5">
    <citation type="submission" date="2024-05" db="EMBL/GenBank/DDBJ databases">
        <authorList>
            <person name="Sun Q."/>
            <person name="Zhou Y."/>
        </authorList>
    </citation>
    <scope>NUCLEOTIDE SEQUENCE</scope>
    <source>
        <strain evidence="4">CGMCC 1.12707</strain>
    </source>
</reference>
<reference evidence="7" key="4">
    <citation type="journal article" date="2019" name="Int. J. Syst. Evol. Microbiol.">
        <title>The Global Catalogue of Microorganisms (GCM) 10K type strain sequencing project: providing services to taxonomists for standard genome sequencing and annotation.</title>
        <authorList>
            <consortium name="The Broad Institute Genomics Platform"/>
            <consortium name="The Broad Institute Genome Sequencing Center for Infectious Disease"/>
            <person name="Wu L."/>
            <person name="Ma J."/>
        </authorList>
    </citation>
    <scope>NUCLEOTIDE SEQUENCE [LARGE SCALE GENOMIC DNA]</scope>
    <source>
        <strain evidence="7">CGMCC 1.12707</strain>
    </source>
</reference>
<evidence type="ECO:0000313" key="6">
    <source>
        <dbReference type="Proteomes" id="UP000184120"/>
    </source>
</evidence>
<dbReference type="PANTHER" id="PTHR30069">
    <property type="entry name" value="TONB-DEPENDENT OUTER MEMBRANE RECEPTOR"/>
    <property type="match status" value="1"/>
</dbReference>
<reference evidence="4" key="1">
    <citation type="journal article" date="2014" name="Int. J. Syst. Evol. Microbiol.">
        <title>Complete genome of a new Firmicutes species belonging to the dominant human colonic microbiota ('Ruminococcus bicirculans') reveals two chromosomes and a selective capacity to utilize plant glucans.</title>
        <authorList>
            <consortium name="NISC Comparative Sequencing Program"/>
            <person name="Wegmann U."/>
            <person name="Louis P."/>
            <person name="Goesmann A."/>
            <person name="Henrissat B."/>
            <person name="Duncan S.H."/>
            <person name="Flint H.J."/>
        </authorList>
    </citation>
    <scope>NUCLEOTIDE SEQUENCE</scope>
    <source>
        <strain evidence="4">CGMCC 1.12707</strain>
    </source>
</reference>
<dbReference type="STRING" id="1434701.SAMN05443634_10212"/>
<dbReference type="Proteomes" id="UP000184120">
    <property type="component" value="Unassembled WGS sequence"/>
</dbReference>
<dbReference type="RefSeq" id="WP_072929273.1">
    <property type="nucleotide sequence ID" value="NZ_BMFL01000014.1"/>
</dbReference>
<dbReference type="Pfam" id="PF14905">
    <property type="entry name" value="OMP_b-brl_3"/>
    <property type="match status" value="1"/>
</dbReference>
<dbReference type="GO" id="GO:0009279">
    <property type="term" value="C:cell outer membrane"/>
    <property type="evidence" value="ECO:0007669"/>
    <property type="project" value="TreeGrafter"/>
</dbReference>
<keyword evidence="1 2" id="KW-0732">Signal</keyword>
<evidence type="ECO:0000313" key="5">
    <source>
        <dbReference type="EMBL" id="SHK58124.1"/>
    </source>
</evidence>
<feature type="signal peptide" evidence="2">
    <location>
        <begin position="1"/>
        <end position="18"/>
    </location>
</feature>
<dbReference type="Proteomes" id="UP000650994">
    <property type="component" value="Unassembled WGS sequence"/>
</dbReference>
<organism evidence="5 6">
    <name type="scientific">Chishuiella changwenlii</name>
    <dbReference type="NCBI Taxonomy" id="1434701"/>
    <lineage>
        <taxon>Bacteria</taxon>
        <taxon>Pseudomonadati</taxon>
        <taxon>Bacteroidota</taxon>
        <taxon>Flavobacteriia</taxon>
        <taxon>Flavobacteriales</taxon>
        <taxon>Weeksellaceae</taxon>
        <taxon>Chishuiella</taxon>
    </lineage>
</organism>